<feature type="domain" description="Histidine kinase" evidence="9">
    <location>
        <begin position="254"/>
        <end position="470"/>
    </location>
</feature>
<dbReference type="CDD" id="cd00075">
    <property type="entry name" value="HATPase"/>
    <property type="match status" value="1"/>
</dbReference>
<comment type="caution">
    <text evidence="10">The sequence shown here is derived from an EMBL/GenBank/DDBJ whole genome shotgun (WGS) entry which is preliminary data.</text>
</comment>
<dbReference type="PROSITE" id="PS50109">
    <property type="entry name" value="HIS_KIN"/>
    <property type="match status" value="1"/>
</dbReference>
<keyword evidence="4" id="KW-0597">Phosphoprotein</keyword>
<dbReference type="GO" id="GO:0016020">
    <property type="term" value="C:membrane"/>
    <property type="evidence" value="ECO:0007669"/>
    <property type="project" value="UniProtKB-SubCell"/>
</dbReference>
<protein>
    <recommendedName>
        <fullName evidence="3">histidine kinase</fullName>
        <ecNumber evidence="3">2.7.13.3</ecNumber>
    </recommendedName>
</protein>
<feature type="transmembrane region" description="Helical" evidence="8">
    <location>
        <begin position="169"/>
        <end position="190"/>
    </location>
</feature>
<feature type="transmembrane region" description="Helical" evidence="8">
    <location>
        <begin position="12"/>
        <end position="35"/>
    </location>
</feature>
<dbReference type="InterPro" id="IPR036097">
    <property type="entry name" value="HisK_dim/P_sf"/>
</dbReference>
<reference evidence="10 11" key="1">
    <citation type="submission" date="2018-05" db="EMBL/GenBank/DDBJ databases">
        <title>The Hungate 1000. A catalogue of reference genomes from the rumen microbiome.</title>
        <authorList>
            <person name="Kelly W."/>
        </authorList>
    </citation>
    <scope>NUCLEOTIDE SEQUENCE [LARGE SCALE GENOMIC DNA]</scope>
    <source>
        <strain evidence="10 11">NLAE-zl-C242</strain>
    </source>
</reference>
<dbReference type="Gene3D" id="3.30.565.10">
    <property type="entry name" value="Histidine kinase-like ATPase, C-terminal domain"/>
    <property type="match status" value="1"/>
</dbReference>
<gene>
    <name evidence="10" type="ORF">A8806_12026</name>
</gene>
<keyword evidence="11" id="KW-1185">Reference proteome</keyword>
<dbReference type="GO" id="GO:0000155">
    <property type="term" value="F:phosphorelay sensor kinase activity"/>
    <property type="evidence" value="ECO:0007669"/>
    <property type="project" value="InterPro"/>
</dbReference>
<evidence type="ECO:0000256" key="4">
    <source>
        <dbReference type="ARBA" id="ARBA00022553"/>
    </source>
</evidence>
<dbReference type="SUPFAM" id="SSF47384">
    <property type="entry name" value="Homodimeric domain of signal transducing histidine kinase"/>
    <property type="match status" value="1"/>
</dbReference>
<dbReference type="InterPro" id="IPR003661">
    <property type="entry name" value="HisK_dim/P_dom"/>
</dbReference>
<dbReference type="FunFam" id="3.30.565.10:FF:000006">
    <property type="entry name" value="Sensor histidine kinase WalK"/>
    <property type="match status" value="1"/>
</dbReference>
<dbReference type="PANTHER" id="PTHR43711">
    <property type="entry name" value="TWO-COMPONENT HISTIDINE KINASE"/>
    <property type="match status" value="1"/>
</dbReference>
<dbReference type="Gene3D" id="1.10.287.130">
    <property type="match status" value="1"/>
</dbReference>
<dbReference type="InterPro" id="IPR003594">
    <property type="entry name" value="HATPase_dom"/>
</dbReference>
<keyword evidence="5" id="KW-0808">Transferase</keyword>
<dbReference type="Proteomes" id="UP000245845">
    <property type="component" value="Unassembled WGS sequence"/>
</dbReference>
<proteinExistence type="predicted"/>
<dbReference type="InterPro" id="IPR005467">
    <property type="entry name" value="His_kinase_dom"/>
</dbReference>
<comment type="catalytic activity">
    <reaction evidence="1">
        <text>ATP + protein L-histidine = ADP + protein N-phospho-L-histidine.</text>
        <dbReference type="EC" id="2.7.13.3"/>
    </reaction>
</comment>
<dbReference type="Pfam" id="PF00512">
    <property type="entry name" value="HisKA"/>
    <property type="match status" value="1"/>
</dbReference>
<keyword evidence="8" id="KW-0812">Transmembrane</keyword>
<dbReference type="RefSeq" id="WP_109733659.1">
    <property type="nucleotide sequence ID" value="NZ_BAAACK010000021.1"/>
</dbReference>
<keyword evidence="8" id="KW-1133">Transmembrane helix</keyword>
<evidence type="ECO:0000256" key="6">
    <source>
        <dbReference type="ARBA" id="ARBA00022777"/>
    </source>
</evidence>
<sequence>MRKSGYRSTLHIYFIFLTALLCVTIFAALFSLSIITVHTPGGSAERSSYPKEFTVGFQEQIVFTDNTPRIKQSGLELLQSNHAGIQILNDSGQEIVSYQKPEDFRDSYSYRDLLEISETGHINDSGTTSFVGALEHNGKDYTYIVHFPVNIAKVTMYMNGDRFTAGKQVLFLCLGVMFLTILIAGFIYGFRITNIISRLSHSIQNIAQRSYIPTADRGAFRDLFDSLDHLDAEIKASDKVAEETENLRKEWISNITHDLKTPLSPIKGYAEMLSEKDIISEEQVKKYSQVMLKNVSYMESLINDLKLTYQLDSGMVPIQNEHRNIVRFLKELVIDILNNPEYENREIHFDCPEEEITLFFDSKLMTRAFQNLILNAFAHGNEDTEITLRIAKAGSMVQIIVSDNGNGIKPEEVNRLFQRYYRGTNTEQKTAGTGLGLAITRSIIEAQGGSIMVESELGIGTDFKIYLGNG</sequence>
<keyword evidence="7" id="KW-0902">Two-component regulatory system</keyword>
<dbReference type="InterPro" id="IPR050736">
    <property type="entry name" value="Sensor_HK_Regulatory"/>
</dbReference>
<dbReference type="InterPro" id="IPR004358">
    <property type="entry name" value="Sig_transdc_His_kin-like_C"/>
</dbReference>
<evidence type="ECO:0000256" key="5">
    <source>
        <dbReference type="ARBA" id="ARBA00022679"/>
    </source>
</evidence>
<evidence type="ECO:0000256" key="1">
    <source>
        <dbReference type="ARBA" id="ARBA00000085"/>
    </source>
</evidence>
<evidence type="ECO:0000256" key="3">
    <source>
        <dbReference type="ARBA" id="ARBA00012438"/>
    </source>
</evidence>
<dbReference type="PRINTS" id="PR00344">
    <property type="entry name" value="BCTRLSENSOR"/>
</dbReference>
<keyword evidence="6 10" id="KW-0418">Kinase</keyword>
<dbReference type="EC" id="2.7.13.3" evidence="3"/>
<dbReference type="OrthoDB" id="368131at2"/>
<organism evidence="10 11">
    <name type="scientific">Faecalicatena orotica</name>
    <dbReference type="NCBI Taxonomy" id="1544"/>
    <lineage>
        <taxon>Bacteria</taxon>
        <taxon>Bacillati</taxon>
        <taxon>Bacillota</taxon>
        <taxon>Clostridia</taxon>
        <taxon>Lachnospirales</taxon>
        <taxon>Lachnospiraceae</taxon>
        <taxon>Faecalicatena</taxon>
    </lineage>
</organism>
<dbReference type="Pfam" id="PF02518">
    <property type="entry name" value="HATPase_c"/>
    <property type="match status" value="1"/>
</dbReference>
<evidence type="ECO:0000256" key="8">
    <source>
        <dbReference type="SAM" id="Phobius"/>
    </source>
</evidence>
<evidence type="ECO:0000256" key="2">
    <source>
        <dbReference type="ARBA" id="ARBA00004370"/>
    </source>
</evidence>
<dbReference type="InterPro" id="IPR036890">
    <property type="entry name" value="HATPase_C_sf"/>
</dbReference>
<evidence type="ECO:0000259" key="9">
    <source>
        <dbReference type="PROSITE" id="PS50109"/>
    </source>
</evidence>
<dbReference type="CDD" id="cd00082">
    <property type="entry name" value="HisKA"/>
    <property type="match status" value="1"/>
</dbReference>
<comment type="subcellular location">
    <subcellularLocation>
        <location evidence="2">Membrane</location>
    </subcellularLocation>
</comment>
<evidence type="ECO:0000256" key="7">
    <source>
        <dbReference type="ARBA" id="ARBA00023012"/>
    </source>
</evidence>
<name>A0A2Y9C6M7_9FIRM</name>
<dbReference type="EMBL" id="QGDL01000020">
    <property type="protein sequence ID" value="PWJ21457.1"/>
    <property type="molecule type" value="Genomic_DNA"/>
</dbReference>
<dbReference type="SUPFAM" id="SSF55874">
    <property type="entry name" value="ATPase domain of HSP90 chaperone/DNA topoisomerase II/histidine kinase"/>
    <property type="match status" value="1"/>
</dbReference>
<keyword evidence="8" id="KW-0472">Membrane</keyword>
<dbReference type="PANTHER" id="PTHR43711:SF1">
    <property type="entry name" value="HISTIDINE KINASE 1"/>
    <property type="match status" value="1"/>
</dbReference>
<accession>A0A2Y9C6M7</accession>
<dbReference type="AlphaFoldDB" id="A0A2Y9C6M7"/>
<evidence type="ECO:0000313" key="10">
    <source>
        <dbReference type="EMBL" id="PWJ21457.1"/>
    </source>
</evidence>
<dbReference type="SMART" id="SM00388">
    <property type="entry name" value="HisKA"/>
    <property type="match status" value="1"/>
</dbReference>
<evidence type="ECO:0000313" key="11">
    <source>
        <dbReference type="Proteomes" id="UP000245845"/>
    </source>
</evidence>
<dbReference type="SMART" id="SM00387">
    <property type="entry name" value="HATPase_c"/>
    <property type="match status" value="1"/>
</dbReference>